<dbReference type="InterPro" id="IPR012341">
    <property type="entry name" value="6hp_glycosidase-like_sf"/>
</dbReference>
<dbReference type="RefSeq" id="WP_143537536.1">
    <property type="nucleotide sequence ID" value="NZ_MQWD01000001.1"/>
</dbReference>
<organism evidence="2 3">
    <name type="scientific">Rubrivirga marina</name>
    <dbReference type="NCBI Taxonomy" id="1196024"/>
    <lineage>
        <taxon>Bacteria</taxon>
        <taxon>Pseudomonadati</taxon>
        <taxon>Rhodothermota</taxon>
        <taxon>Rhodothermia</taxon>
        <taxon>Rhodothermales</taxon>
        <taxon>Rubricoccaceae</taxon>
        <taxon>Rubrivirga</taxon>
    </lineage>
</organism>
<sequence>MPGAPWSPRSTGLVASCFLGLLFWWGPATHAQTLQADSLAVAFGLGRGQVEVGGVYAGAEFHDSRPVPARISFYAPVANSLDLSTDYWTRGDSRPLTLVVRVDGRADSLGATPWAYRWTPYAVTFHERTADYDSRLAYRFADDLPGVVMQLMLVNRTGRRASFEVDARLTTTLRTSHTYATRAPHRTAFVDDGATFLASFDAADTDSVALFVANVGATPDATGRPADATAAFTYAAYLAPGDSLVVTQIIGTSRQRESAAVRRRAVATWADAVEATEDGIRRYVRDQGRFDGLDPALRETDRLARALLRADRHHLDGQVVPMPSPAEYNFFFTHDLLLTDLGAVHFDPARVRDDLRYVQSLVRADSVLPHARYWKDSTYVVESANADNWNHLWAVILSASYLKHSGDTETVDALYPTLQKSLALMLGNERDGLMVAERPDWWDIGHVPGPRAYLTALTIRALDAYAYLTLELGRADAALADHARRAAQMRRALVDDLWDDEAGYLLNGLDATRTDRHYYTGSLVAAWFDLLDPDRRDTLLDTARRELLDEHVGMRNAMPMDYHLLTDVYRFQEGEVGTPGRYMNGGVWPQGNAWYALGLIAAGRVDEARDALTRYLSVAGVEDSPNGQPAFYEYRNADSTSAAYGAVDKPTFLWAGGWFLHVLYHLAGVRETPWTVSFSPLLPEGFEAVAYDLAVEGGTARVSWSGTGTAFRRIVVNGAETASAVLTGPASRIELVRGVPEAPYLASATALVDDVSRSADGLVVQIRGVVGQEVALEIVSPRALSTVRVDGRAVPPASVTTTTMGETTTVRLAWTLERAEATVTITP</sequence>
<comment type="caution">
    <text evidence="2">The sequence shown here is derived from an EMBL/GenBank/DDBJ whole genome shotgun (WGS) entry which is preliminary data.</text>
</comment>
<dbReference type="PANTHER" id="PTHR34987">
    <property type="entry name" value="C, PUTATIVE (AFU_ORTHOLOGUE AFUA_3G02880)-RELATED"/>
    <property type="match status" value="1"/>
</dbReference>
<dbReference type="Proteomes" id="UP000216339">
    <property type="component" value="Unassembled WGS sequence"/>
</dbReference>
<dbReference type="Gene3D" id="1.50.10.10">
    <property type="match status" value="1"/>
</dbReference>
<gene>
    <name evidence="2" type="ORF">BSZ37_02450</name>
</gene>
<dbReference type="Pfam" id="PF22422">
    <property type="entry name" value="MGH1-like_GH"/>
    <property type="match status" value="1"/>
</dbReference>
<protein>
    <recommendedName>
        <fullName evidence="1">Mannosylglycerate hydrolase MGH1-like glycoside hydrolase domain-containing protein</fullName>
    </recommendedName>
</protein>
<evidence type="ECO:0000259" key="1">
    <source>
        <dbReference type="Pfam" id="PF22422"/>
    </source>
</evidence>
<dbReference type="EMBL" id="MQWD01000001">
    <property type="protein sequence ID" value="PAP75384.1"/>
    <property type="molecule type" value="Genomic_DNA"/>
</dbReference>
<name>A0A271IX36_9BACT</name>
<dbReference type="InterPro" id="IPR008928">
    <property type="entry name" value="6-hairpin_glycosidase_sf"/>
</dbReference>
<evidence type="ECO:0000313" key="3">
    <source>
        <dbReference type="Proteomes" id="UP000216339"/>
    </source>
</evidence>
<proteinExistence type="predicted"/>
<evidence type="ECO:0000313" key="2">
    <source>
        <dbReference type="EMBL" id="PAP75384.1"/>
    </source>
</evidence>
<dbReference type="OrthoDB" id="9763537at2"/>
<keyword evidence="3" id="KW-1185">Reference proteome</keyword>
<dbReference type="SUPFAM" id="SSF48208">
    <property type="entry name" value="Six-hairpin glycosidases"/>
    <property type="match status" value="1"/>
</dbReference>
<feature type="domain" description="Mannosylglycerate hydrolase MGH1-like glycoside hydrolase" evidence="1">
    <location>
        <begin position="451"/>
        <end position="643"/>
    </location>
</feature>
<accession>A0A271IX36</accession>
<reference evidence="2 3" key="1">
    <citation type="submission" date="2016-11" db="EMBL/GenBank/DDBJ databases">
        <title>Study of marine rhodopsin-containing bacteria.</title>
        <authorList>
            <person name="Yoshizawa S."/>
            <person name="Kumagai Y."/>
            <person name="Kogure K."/>
        </authorList>
    </citation>
    <scope>NUCLEOTIDE SEQUENCE [LARGE SCALE GENOMIC DNA]</scope>
    <source>
        <strain evidence="2 3">SAORIC-28</strain>
    </source>
</reference>
<dbReference type="PANTHER" id="PTHR34987:SF6">
    <property type="entry name" value="ALPHA-L-RHAMNOSIDASE SIX-HAIRPIN GLYCOSIDASE DOMAIN-CONTAINING PROTEIN"/>
    <property type="match status" value="1"/>
</dbReference>
<dbReference type="AlphaFoldDB" id="A0A271IX36"/>
<dbReference type="InterPro" id="IPR054491">
    <property type="entry name" value="MGH1-like_GH"/>
</dbReference>
<dbReference type="GO" id="GO:0005975">
    <property type="term" value="P:carbohydrate metabolic process"/>
    <property type="evidence" value="ECO:0007669"/>
    <property type="project" value="InterPro"/>
</dbReference>